<gene>
    <name evidence="5" type="primary">RASGRP2</name>
</gene>
<dbReference type="SUPFAM" id="SSF48366">
    <property type="entry name" value="Ras GEF"/>
    <property type="match status" value="1"/>
</dbReference>
<reference evidence="5" key="2">
    <citation type="submission" date="2025-08" db="UniProtKB">
        <authorList>
            <consortium name="Ensembl"/>
        </authorList>
    </citation>
    <scope>IDENTIFICATION</scope>
</reference>
<feature type="compositionally biased region" description="Basic and acidic residues" evidence="2">
    <location>
        <begin position="21"/>
        <end position="40"/>
    </location>
</feature>
<feature type="region of interest" description="Disordered" evidence="2">
    <location>
        <begin position="21"/>
        <end position="47"/>
    </location>
</feature>
<protein>
    <submittedName>
        <fullName evidence="5">RAS guanyl releasing protein 2</fullName>
    </submittedName>
</protein>
<dbReference type="Proteomes" id="UP000472263">
    <property type="component" value="Chromosome 18"/>
</dbReference>
<evidence type="ECO:0000256" key="2">
    <source>
        <dbReference type="SAM" id="MobiDB-lite"/>
    </source>
</evidence>
<keyword evidence="3" id="KW-0812">Transmembrane</keyword>
<dbReference type="Gene3D" id="1.20.870.10">
    <property type="entry name" value="Son of sevenless (SoS) protein Chain: S domain 1"/>
    <property type="match status" value="1"/>
</dbReference>
<keyword evidence="3" id="KW-1133">Transmembrane helix</keyword>
<keyword evidence="3" id="KW-0472">Membrane</keyword>
<accession>A0A667Y4G7</accession>
<dbReference type="GeneTree" id="ENSGT00940000160483"/>
<reference evidence="5" key="1">
    <citation type="submission" date="2019-06" db="EMBL/GenBank/DDBJ databases">
        <authorList>
            <consortium name="Wellcome Sanger Institute Data Sharing"/>
        </authorList>
    </citation>
    <scope>NUCLEOTIDE SEQUENCE [LARGE SCALE GENOMIC DNA]</scope>
</reference>
<keyword evidence="1" id="KW-0344">Guanine-nucleotide releasing factor</keyword>
<dbReference type="InterPro" id="IPR023578">
    <property type="entry name" value="Ras_GEF_dom_sf"/>
</dbReference>
<feature type="transmembrane region" description="Helical" evidence="3">
    <location>
        <begin position="154"/>
        <end position="173"/>
    </location>
</feature>
<name>A0A667Y4G7_9TELE</name>
<dbReference type="PROSITE" id="PS50212">
    <property type="entry name" value="RASGEF_NTER"/>
    <property type="match status" value="1"/>
</dbReference>
<organism evidence="5 6">
    <name type="scientific">Myripristis murdjan</name>
    <name type="common">pinecone soldierfish</name>
    <dbReference type="NCBI Taxonomy" id="586833"/>
    <lineage>
        <taxon>Eukaryota</taxon>
        <taxon>Metazoa</taxon>
        <taxon>Chordata</taxon>
        <taxon>Craniata</taxon>
        <taxon>Vertebrata</taxon>
        <taxon>Euteleostomi</taxon>
        <taxon>Actinopterygii</taxon>
        <taxon>Neopterygii</taxon>
        <taxon>Teleostei</taxon>
        <taxon>Neoteleostei</taxon>
        <taxon>Acanthomorphata</taxon>
        <taxon>Holocentriformes</taxon>
        <taxon>Holocentridae</taxon>
        <taxon>Myripristis</taxon>
    </lineage>
</organism>
<dbReference type="CDD" id="cd06224">
    <property type="entry name" value="REM"/>
    <property type="match status" value="1"/>
</dbReference>
<evidence type="ECO:0000256" key="3">
    <source>
        <dbReference type="SAM" id="Phobius"/>
    </source>
</evidence>
<sequence length="179" mass="20092">MPLIPHPSLLLCLTHSTVRPEERWRTQTEREKGAKTEKGAMEAGSSEQSATVDELVEACIQAFDEKGTLKDAAPVRMFLMMHPWYIPSTDMAKKLVLKYPSLVPICHLIKYWISEFPAEFNLNPELADQIKDLKDLLTTEGNESQSQLIDIDSAVCVFMCVCVYVCGAFYSLFSDIAGL</sequence>
<keyword evidence="6" id="KW-1185">Reference proteome</keyword>
<dbReference type="AlphaFoldDB" id="A0A667Y4G7"/>
<dbReference type="Ensembl" id="ENSMMDT00005022985.1">
    <property type="protein sequence ID" value="ENSMMDP00005022487.1"/>
    <property type="gene ID" value="ENSMMDG00005010911.1"/>
</dbReference>
<proteinExistence type="predicted"/>
<reference evidence="5" key="3">
    <citation type="submission" date="2025-09" db="UniProtKB">
        <authorList>
            <consortium name="Ensembl"/>
        </authorList>
    </citation>
    <scope>IDENTIFICATION</scope>
</reference>
<dbReference type="InterPro" id="IPR000651">
    <property type="entry name" value="Ras-like_Gua-exchang_fac_N"/>
</dbReference>
<dbReference type="SMART" id="SM00229">
    <property type="entry name" value="RasGEFN"/>
    <property type="match status" value="1"/>
</dbReference>
<evidence type="ECO:0000313" key="5">
    <source>
        <dbReference type="Ensembl" id="ENSMMDP00005022487.1"/>
    </source>
</evidence>
<dbReference type="GO" id="GO:0005085">
    <property type="term" value="F:guanyl-nucleotide exchange factor activity"/>
    <property type="evidence" value="ECO:0007669"/>
    <property type="project" value="UniProtKB-KW"/>
</dbReference>
<evidence type="ECO:0000313" key="6">
    <source>
        <dbReference type="Proteomes" id="UP000472263"/>
    </source>
</evidence>
<evidence type="ECO:0000259" key="4">
    <source>
        <dbReference type="PROSITE" id="PS50212"/>
    </source>
</evidence>
<evidence type="ECO:0000256" key="1">
    <source>
        <dbReference type="PROSITE-ProRule" id="PRU00135"/>
    </source>
</evidence>
<feature type="domain" description="N-terminal Ras-GEF" evidence="4">
    <location>
        <begin position="43"/>
        <end position="156"/>
    </location>
</feature>